<evidence type="ECO:0000313" key="1">
    <source>
        <dbReference type="EMBL" id="ERP38792.1"/>
    </source>
</evidence>
<gene>
    <name evidence="1" type="ORF">CALK_0562</name>
</gene>
<organism evidence="1 2">
    <name type="scientific">Chitinivibrio alkaliphilus ACht1</name>
    <dbReference type="NCBI Taxonomy" id="1313304"/>
    <lineage>
        <taxon>Bacteria</taxon>
        <taxon>Pseudomonadati</taxon>
        <taxon>Fibrobacterota</taxon>
        <taxon>Chitinivibrionia</taxon>
        <taxon>Chitinivibrionales</taxon>
        <taxon>Chitinivibrionaceae</taxon>
        <taxon>Chitinivibrio</taxon>
    </lineage>
</organism>
<dbReference type="EMBL" id="ASJR01000004">
    <property type="protein sequence ID" value="ERP38792.1"/>
    <property type="molecule type" value="Genomic_DNA"/>
</dbReference>
<sequence>MGILVILFSCMFLYSCALEEYPRRTENASFTVYVDSQSIFVQVLMEENEFIFSPDTTGWDSDSLSKETDTFFAIGGDTLLACSASEKYDQYPFSIHCHSGIILASICLDSIVVVVPIGYDSGRRDTLPRGDVYITPAKHTMVPVSLLYELAPSHVLIPARGPHDLYEHLLTAMSSVGGVVHPIRTRQYSFTSDGYSLYWE</sequence>
<name>U7D9X8_9BACT</name>
<comment type="caution">
    <text evidence="1">The sequence shown here is derived from an EMBL/GenBank/DDBJ whole genome shotgun (WGS) entry which is preliminary data.</text>
</comment>
<proteinExistence type="predicted"/>
<accession>U7D9X8</accession>
<protein>
    <submittedName>
        <fullName evidence="1">Uncharacterized protein</fullName>
    </submittedName>
</protein>
<dbReference type="AlphaFoldDB" id="U7D9X8"/>
<evidence type="ECO:0000313" key="2">
    <source>
        <dbReference type="Proteomes" id="UP000017148"/>
    </source>
</evidence>
<dbReference type="STRING" id="1313304.CALK_0562"/>
<keyword evidence="2" id="KW-1185">Reference proteome</keyword>
<dbReference type="Proteomes" id="UP000017148">
    <property type="component" value="Unassembled WGS sequence"/>
</dbReference>
<dbReference type="RefSeq" id="WP_022636091.1">
    <property type="nucleotide sequence ID" value="NZ_ASJR01000004.1"/>
</dbReference>
<reference evidence="1 2" key="1">
    <citation type="journal article" date="2013" name="Environ. Microbiol.">
        <title>Genome analysis of Chitinivibrio alkaliphilus gen. nov., sp. nov., a novel extremely haloalkaliphilic anaerobic chitinolytic bacterium from the candidate phylum Termite Group 3.</title>
        <authorList>
            <person name="Sorokin D.Y."/>
            <person name="Gumerov V.M."/>
            <person name="Rakitin A.L."/>
            <person name="Beletsky A.V."/>
            <person name="Damste J.S."/>
            <person name="Muyzer G."/>
            <person name="Mardanov A.V."/>
            <person name="Ravin N.V."/>
        </authorList>
    </citation>
    <scope>NUCLEOTIDE SEQUENCE [LARGE SCALE GENOMIC DNA]</scope>
    <source>
        <strain evidence="1 2">ACht1</strain>
    </source>
</reference>